<dbReference type="Proteomes" id="UP001597023">
    <property type="component" value="Unassembled WGS sequence"/>
</dbReference>
<evidence type="ECO:0000256" key="1">
    <source>
        <dbReference type="ARBA" id="ARBA00005820"/>
    </source>
</evidence>
<comment type="similarity">
    <text evidence="1">Belongs to the AfsR/DnrI/RedD regulatory family.</text>
</comment>
<dbReference type="SMART" id="SM00862">
    <property type="entry name" value="Trans_reg_C"/>
    <property type="match status" value="1"/>
</dbReference>
<dbReference type="Gene3D" id="1.10.10.10">
    <property type="entry name" value="Winged helix-like DNA-binding domain superfamily/Winged helix DNA-binding domain"/>
    <property type="match status" value="1"/>
</dbReference>
<dbReference type="InterPro" id="IPR005158">
    <property type="entry name" value="BTAD"/>
</dbReference>
<dbReference type="Pfam" id="PF00486">
    <property type="entry name" value="Trans_reg_C"/>
    <property type="match status" value="1"/>
</dbReference>
<keyword evidence="3" id="KW-0805">Transcription regulation</keyword>
<dbReference type="PANTHER" id="PTHR35807">
    <property type="entry name" value="TRANSCRIPTIONAL REGULATOR REDD-RELATED"/>
    <property type="match status" value="1"/>
</dbReference>
<dbReference type="EMBL" id="JBHTEB010000001">
    <property type="protein sequence ID" value="MFD0312667.1"/>
    <property type="molecule type" value="Genomic_DNA"/>
</dbReference>
<dbReference type="SUPFAM" id="SSF46894">
    <property type="entry name" value="C-terminal effector domain of the bipartite response regulators"/>
    <property type="match status" value="1"/>
</dbReference>
<dbReference type="InterPro" id="IPR051677">
    <property type="entry name" value="AfsR-DnrI-RedD_regulator"/>
</dbReference>
<evidence type="ECO:0000256" key="7">
    <source>
        <dbReference type="SAM" id="MobiDB-lite"/>
    </source>
</evidence>
<protein>
    <submittedName>
        <fullName evidence="9">BTAD domain-containing putative transcriptional regulator</fullName>
    </submittedName>
</protein>
<accession>A0ABW2W2H9</accession>
<keyword evidence="4 6" id="KW-0238">DNA-binding</keyword>
<name>A0ABW2W2H9_9ACTN</name>
<feature type="DNA-binding region" description="OmpR/PhoB-type" evidence="6">
    <location>
        <begin position="1"/>
        <end position="99"/>
    </location>
</feature>
<dbReference type="InterPro" id="IPR011990">
    <property type="entry name" value="TPR-like_helical_dom_sf"/>
</dbReference>
<dbReference type="SUPFAM" id="SSF48452">
    <property type="entry name" value="TPR-like"/>
    <property type="match status" value="1"/>
</dbReference>
<evidence type="ECO:0000313" key="9">
    <source>
        <dbReference type="EMBL" id="MFD0312667.1"/>
    </source>
</evidence>
<proteinExistence type="inferred from homology"/>
<sequence length="337" mass="34328">MQIDVLGIVDVRVNGVSIAPTAPKPRQVLALLALHAGQVVPVSALIDELWAGRPPRSARTTLQTYVLQLRDLITVALAGGAGGPGAGAGAGGAGGPAGAGDVGGPGVAGGPGGAGGPGVAGGPGGAAGVAGVAGGFGGVRGAKDVLVTAPGGYMLVLGDDGVSDVREFERLAGQGYRAMDVGDFPGASRLLGRALGLWSGPAFADVQTGARLEMEAKRLEESRLCALDQRIEADLRLGRHRELLAELTVLTSRYRAHENLHAQFMLALHRSGRRGEALDVYHRLRGTLVRDLGLEPSVRLRRLQQSILVAAPETPLAGEGQFSQVPVSSGRGGGEAR</sequence>
<dbReference type="RefSeq" id="WP_381604220.1">
    <property type="nucleotide sequence ID" value="NZ_JBHTEB010000001.1"/>
</dbReference>
<dbReference type="InterPro" id="IPR001867">
    <property type="entry name" value="OmpR/PhoB-type_DNA-bd"/>
</dbReference>
<evidence type="ECO:0000256" key="4">
    <source>
        <dbReference type="ARBA" id="ARBA00023125"/>
    </source>
</evidence>
<dbReference type="Pfam" id="PF03704">
    <property type="entry name" value="BTAD"/>
    <property type="match status" value="1"/>
</dbReference>
<comment type="caution">
    <text evidence="9">The sequence shown here is derived from an EMBL/GenBank/DDBJ whole genome shotgun (WGS) entry which is preliminary data.</text>
</comment>
<dbReference type="SMART" id="SM01043">
    <property type="entry name" value="BTAD"/>
    <property type="match status" value="1"/>
</dbReference>
<dbReference type="PANTHER" id="PTHR35807:SF1">
    <property type="entry name" value="TRANSCRIPTIONAL REGULATOR REDD"/>
    <property type="match status" value="1"/>
</dbReference>
<evidence type="ECO:0000313" key="10">
    <source>
        <dbReference type="Proteomes" id="UP001597023"/>
    </source>
</evidence>
<dbReference type="CDD" id="cd15831">
    <property type="entry name" value="BTAD"/>
    <property type="match status" value="1"/>
</dbReference>
<organism evidence="9 10">
    <name type="scientific">Streptomyces flavalbus</name>
    <dbReference type="NCBI Taxonomy" id="2665155"/>
    <lineage>
        <taxon>Bacteria</taxon>
        <taxon>Bacillati</taxon>
        <taxon>Actinomycetota</taxon>
        <taxon>Actinomycetes</taxon>
        <taxon>Kitasatosporales</taxon>
        <taxon>Streptomycetaceae</taxon>
        <taxon>Streptomyces</taxon>
    </lineage>
</organism>
<evidence type="ECO:0000256" key="3">
    <source>
        <dbReference type="ARBA" id="ARBA00023015"/>
    </source>
</evidence>
<feature type="region of interest" description="Disordered" evidence="7">
    <location>
        <begin position="318"/>
        <end position="337"/>
    </location>
</feature>
<dbReference type="InterPro" id="IPR016032">
    <property type="entry name" value="Sig_transdc_resp-reg_C-effctor"/>
</dbReference>
<evidence type="ECO:0000259" key="8">
    <source>
        <dbReference type="PROSITE" id="PS51755"/>
    </source>
</evidence>
<dbReference type="Gene3D" id="1.25.40.10">
    <property type="entry name" value="Tetratricopeptide repeat domain"/>
    <property type="match status" value="1"/>
</dbReference>
<feature type="domain" description="OmpR/PhoB-type" evidence="8">
    <location>
        <begin position="1"/>
        <end position="99"/>
    </location>
</feature>
<dbReference type="PROSITE" id="PS51755">
    <property type="entry name" value="OMPR_PHOB"/>
    <property type="match status" value="1"/>
</dbReference>
<evidence type="ECO:0000256" key="2">
    <source>
        <dbReference type="ARBA" id="ARBA00023012"/>
    </source>
</evidence>
<keyword evidence="2" id="KW-0902">Two-component regulatory system</keyword>
<keyword evidence="10" id="KW-1185">Reference proteome</keyword>
<evidence type="ECO:0000256" key="5">
    <source>
        <dbReference type="ARBA" id="ARBA00023163"/>
    </source>
</evidence>
<dbReference type="InterPro" id="IPR036388">
    <property type="entry name" value="WH-like_DNA-bd_sf"/>
</dbReference>
<keyword evidence="5" id="KW-0804">Transcription</keyword>
<gene>
    <name evidence="9" type="ORF">ACFQZ6_00105</name>
</gene>
<reference evidence="10" key="1">
    <citation type="journal article" date="2019" name="Int. J. Syst. Evol. Microbiol.">
        <title>The Global Catalogue of Microorganisms (GCM) 10K type strain sequencing project: providing services to taxonomists for standard genome sequencing and annotation.</title>
        <authorList>
            <consortium name="The Broad Institute Genomics Platform"/>
            <consortium name="The Broad Institute Genome Sequencing Center for Infectious Disease"/>
            <person name="Wu L."/>
            <person name="Ma J."/>
        </authorList>
    </citation>
    <scope>NUCLEOTIDE SEQUENCE [LARGE SCALE GENOMIC DNA]</scope>
    <source>
        <strain evidence="10">CGMCC 4.7400</strain>
    </source>
</reference>
<evidence type="ECO:0000256" key="6">
    <source>
        <dbReference type="PROSITE-ProRule" id="PRU01091"/>
    </source>
</evidence>